<evidence type="ECO:0000259" key="6">
    <source>
        <dbReference type="PROSITE" id="PS51782"/>
    </source>
</evidence>
<evidence type="ECO:0000256" key="1">
    <source>
        <dbReference type="ARBA" id="ARBA00022529"/>
    </source>
</evidence>
<reference evidence="7" key="1">
    <citation type="submission" date="2022-09" db="EMBL/GenBank/DDBJ databases">
        <authorList>
            <person name="Yuan C."/>
            <person name="Ke Z."/>
        </authorList>
    </citation>
    <scope>NUCLEOTIDE SEQUENCE</scope>
    <source>
        <strain evidence="7">LB-8</strain>
    </source>
</reference>
<evidence type="ECO:0000313" key="7">
    <source>
        <dbReference type="EMBL" id="MCU7548665.1"/>
    </source>
</evidence>
<feature type="domain" description="LysM" evidence="6">
    <location>
        <begin position="280"/>
        <end position="324"/>
    </location>
</feature>
<gene>
    <name evidence="7" type="ORF">OCK74_06025</name>
</gene>
<dbReference type="AlphaFoldDB" id="A0A9X2XU79"/>
<dbReference type="GO" id="GO:0031640">
    <property type="term" value="P:killing of cells of another organism"/>
    <property type="evidence" value="ECO:0007669"/>
    <property type="project" value="UniProtKB-KW"/>
</dbReference>
<feature type="signal peptide" evidence="5">
    <location>
        <begin position="1"/>
        <end position="21"/>
    </location>
</feature>
<comment type="caution">
    <text evidence="7">The sequence shown here is derived from an EMBL/GenBank/DDBJ whole genome shotgun (WGS) entry which is preliminary data.</text>
</comment>
<dbReference type="PANTHER" id="PTHR33308">
    <property type="entry name" value="PEPTIDOGLYCAN HYDROLASE FLGJ"/>
    <property type="match status" value="1"/>
</dbReference>
<reference evidence="7" key="2">
    <citation type="submission" date="2023-04" db="EMBL/GenBank/DDBJ databases">
        <title>Paracnuella aquatica gen. nov., sp. nov., a member of the family Chitinophagaceae isolated from a hot spring.</title>
        <authorList>
            <person name="Wang C."/>
        </authorList>
    </citation>
    <scope>NUCLEOTIDE SEQUENCE</scope>
    <source>
        <strain evidence="7">LB-8</strain>
    </source>
</reference>
<accession>A0A9X2XU79</accession>
<evidence type="ECO:0000256" key="5">
    <source>
        <dbReference type="SAM" id="SignalP"/>
    </source>
</evidence>
<dbReference type="EMBL" id="JAOTIF010000002">
    <property type="protein sequence ID" value="MCU7548665.1"/>
    <property type="molecule type" value="Genomic_DNA"/>
</dbReference>
<keyword evidence="1" id="KW-0929">Antimicrobial</keyword>
<organism evidence="7 8">
    <name type="scientific">Paraflavisolibacter caeni</name>
    <dbReference type="NCBI Taxonomy" id="2982496"/>
    <lineage>
        <taxon>Bacteria</taxon>
        <taxon>Pseudomonadati</taxon>
        <taxon>Bacteroidota</taxon>
        <taxon>Chitinophagia</taxon>
        <taxon>Chitinophagales</taxon>
        <taxon>Chitinophagaceae</taxon>
        <taxon>Paraflavisolibacter</taxon>
    </lineage>
</organism>
<feature type="domain" description="LysM" evidence="6">
    <location>
        <begin position="363"/>
        <end position="406"/>
    </location>
</feature>
<evidence type="ECO:0000256" key="2">
    <source>
        <dbReference type="ARBA" id="ARBA00022638"/>
    </source>
</evidence>
<proteinExistence type="predicted"/>
<protein>
    <recommendedName>
        <fullName evidence="4">Peptidoglycan hydrolase</fullName>
    </recommendedName>
</protein>
<dbReference type="Pfam" id="PF01476">
    <property type="entry name" value="LysM"/>
    <property type="match status" value="2"/>
</dbReference>
<evidence type="ECO:0000256" key="4">
    <source>
        <dbReference type="ARBA" id="ARBA00032108"/>
    </source>
</evidence>
<dbReference type="InterPro" id="IPR036779">
    <property type="entry name" value="LysM_dom_sf"/>
</dbReference>
<dbReference type="PROSITE" id="PS51782">
    <property type="entry name" value="LYSM"/>
    <property type="match status" value="2"/>
</dbReference>
<sequence>MQKLKIYFVLVIALAGKLCIAQPADIIKEYIVKYKELAIEEMKRTGVPASITLAQGVHETFAGQSALVLKSNNHFGIKCKSTWTGESVSHDDDAPGECFRKYADPADSYRDHSDFLKSGARYASLFRLDPTDFEGWAWGLKRAGYATNPKYPQILIKLIRDFQLQDYTLIAMGQKTEGPDVFWVKSETPSSVEQPQIVNAVVKTEVKPEITKAVYPSGLFKINETRVVYVPRGTSYLSIANEHHVPLHRLFDFNDLKPQETADRDQLVYVQRKRKSGSSDYHTVSANETLLDIAQAEGIRLESLLAYNFLKENMQPEAGQALYLRHKAPAMPKLATAIASVSVINTMSNNMVAASAETNNAFLVHVVQPKETVYSISKKYAVSMDDVLKWNELSSVDLKTGQQLRIKKM</sequence>
<feature type="chain" id="PRO_5040794642" description="Peptidoglycan hydrolase" evidence="5">
    <location>
        <begin position="22"/>
        <end position="409"/>
    </location>
</feature>
<dbReference type="SUPFAM" id="SSF54106">
    <property type="entry name" value="LysM domain"/>
    <property type="match status" value="1"/>
</dbReference>
<dbReference type="InterPro" id="IPR018392">
    <property type="entry name" value="LysM"/>
</dbReference>
<dbReference type="GO" id="GO:0042742">
    <property type="term" value="P:defense response to bacterium"/>
    <property type="evidence" value="ECO:0007669"/>
    <property type="project" value="UniProtKB-KW"/>
</dbReference>
<keyword evidence="3" id="KW-0378">Hydrolase</keyword>
<dbReference type="Pfam" id="PF01832">
    <property type="entry name" value="Glucosaminidase"/>
    <property type="match status" value="1"/>
</dbReference>
<keyword evidence="2" id="KW-0081">Bacteriolytic enzyme</keyword>
<keyword evidence="8" id="KW-1185">Reference proteome</keyword>
<dbReference type="CDD" id="cd00118">
    <property type="entry name" value="LysM"/>
    <property type="match status" value="2"/>
</dbReference>
<dbReference type="SMART" id="SM00047">
    <property type="entry name" value="LYZ2"/>
    <property type="match status" value="1"/>
</dbReference>
<dbReference type="GO" id="GO:0004040">
    <property type="term" value="F:amidase activity"/>
    <property type="evidence" value="ECO:0007669"/>
    <property type="project" value="InterPro"/>
</dbReference>
<dbReference type="Gene3D" id="3.10.350.10">
    <property type="entry name" value="LysM domain"/>
    <property type="match status" value="2"/>
</dbReference>
<dbReference type="SMART" id="SM00257">
    <property type="entry name" value="LysM"/>
    <property type="match status" value="2"/>
</dbReference>
<keyword evidence="5" id="KW-0732">Signal</keyword>
<dbReference type="InterPro" id="IPR051056">
    <property type="entry name" value="Glycosyl_Hydrolase_73"/>
</dbReference>
<dbReference type="Gene3D" id="1.10.530.10">
    <property type="match status" value="1"/>
</dbReference>
<evidence type="ECO:0000313" key="8">
    <source>
        <dbReference type="Proteomes" id="UP001155483"/>
    </source>
</evidence>
<evidence type="ECO:0000256" key="3">
    <source>
        <dbReference type="ARBA" id="ARBA00022801"/>
    </source>
</evidence>
<dbReference type="RefSeq" id="WP_279296109.1">
    <property type="nucleotide sequence ID" value="NZ_JAOTIF010000002.1"/>
</dbReference>
<dbReference type="InterPro" id="IPR002901">
    <property type="entry name" value="MGlyc_endo_b_GlcNAc-like_dom"/>
</dbReference>
<dbReference type="PANTHER" id="PTHR33308:SF9">
    <property type="entry name" value="PEPTIDOGLYCAN HYDROLASE FLGJ"/>
    <property type="match status" value="1"/>
</dbReference>
<name>A0A9X2XU79_9BACT</name>
<dbReference type="Proteomes" id="UP001155483">
    <property type="component" value="Unassembled WGS sequence"/>
</dbReference>